<evidence type="ECO:0000313" key="2">
    <source>
        <dbReference type="EMBL" id="ENO15580.1"/>
    </source>
</evidence>
<proteinExistence type="predicted"/>
<organism evidence="2 3">
    <name type="scientific">Marinobacter nanhaiticus D15-8W</name>
    <dbReference type="NCBI Taxonomy" id="626887"/>
    <lineage>
        <taxon>Bacteria</taxon>
        <taxon>Pseudomonadati</taxon>
        <taxon>Pseudomonadota</taxon>
        <taxon>Gammaproteobacteria</taxon>
        <taxon>Pseudomonadales</taxon>
        <taxon>Marinobacteraceae</taxon>
        <taxon>Marinobacter</taxon>
    </lineage>
</organism>
<sequence length="61" mass="6487">MFLRGVLFIAVAAVVGPLIVLVGARLIGGLHKSRLLALWMDRGLGALFITLGVRLAMSERG</sequence>
<keyword evidence="1" id="KW-0812">Transmembrane</keyword>
<comment type="caution">
    <text evidence="2">The sequence shown here is derived from an EMBL/GenBank/DDBJ whole genome shotgun (WGS) entry which is preliminary data.</text>
</comment>
<dbReference type="HOGENOM" id="CLU_2917232_0_0_6"/>
<feature type="transmembrane region" description="Helical" evidence="1">
    <location>
        <begin position="6"/>
        <end position="27"/>
    </location>
</feature>
<keyword evidence="3" id="KW-1185">Reference proteome</keyword>
<dbReference type="eggNOG" id="COG1280">
    <property type="taxonomic scope" value="Bacteria"/>
</dbReference>
<reference evidence="2 3" key="1">
    <citation type="journal article" date="2013" name="Genome Announc.">
        <title>Genome Sequence of the Polycyclic Aromatic Hydrocarbon-Degrading Bacterium Strain Marinobacter nanhaiticus D15-8WT.</title>
        <authorList>
            <person name="Cui Z."/>
            <person name="Gao W."/>
            <person name="Li Q."/>
            <person name="Xu G."/>
            <person name="Zheng L."/>
        </authorList>
    </citation>
    <scope>NUCLEOTIDE SEQUENCE [LARGE SCALE GENOMIC DNA]</scope>
    <source>
        <strain evidence="2 3">D15-8W</strain>
    </source>
</reference>
<accession>N6VZ67</accession>
<dbReference type="Proteomes" id="UP000013165">
    <property type="component" value="Unassembled WGS sequence"/>
</dbReference>
<evidence type="ECO:0000313" key="3">
    <source>
        <dbReference type="Proteomes" id="UP000013165"/>
    </source>
</evidence>
<dbReference type="EMBL" id="APLQ01000011">
    <property type="protein sequence ID" value="ENO15580.1"/>
    <property type="molecule type" value="Genomic_DNA"/>
</dbReference>
<protein>
    <recommendedName>
        <fullName evidence="4">LysE family translocator</fullName>
    </recommendedName>
</protein>
<dbReference type="AlphaFoldDB" id="N6VZ67"/>
<keyword evidence="1" id="KW-1133">Transmembrane helix</keyword>
<gene>
    <name evidence="2" type="ORF">J057_09516</name>
</gene>
<keyword evidence="1" id="KW-0472">Membrane</keyword>
<name>N6VZ67_9GAMM</name>
<dbReference type="PATRIC" id="fig|626887.3.peg.1910"/>
<dbReference type="RefSeq" id="WP_004579876.1">
    <property type="nucleotide sequence ID" value="NZ_AP028878.1"/>
</dbReference>
<dbReference type="OrthoDB" id="9804822at2"/>
<dbReference type="STRING" id="626887.J057_09516"/>
<evidence type="ECO:0008006" key="4">
    <source>
        <dbReference type="Google" id="ProtNLM"/>
    </source>
</evidence>
<evidence type="ECO:0000256" key="1">
    <source>
        <dbReference type="SAM" id="Phobius"/>
    </source>
</evidence>
<feature type="transmembrane region" description="Helical" evidence="1">
    <location>
        <begin position="39"/>
        <end position="57"/>
    </location>
</feature>